<dbReference type="Pfam" id="PF00887">
    <property type="entry name" value="ACBP"/>
    <property type="match status" value="1"/>
</dbReference>
<dbReference type="InterPro" id="IPR014352">
    <property type="entry name" value="FERM/acyl-CoA-bd_prot_sf"/>
</dbReference>
<dbReference type="EnsemblPlants" id="Kaladp0060s0199.1.v1.1">
    <property type="protein sequence ID" value="Kaladp0060s0199.1.v1.1"/>
    <property type="gene ID" value="Kaladp0060s0199.v1.1"/>
</dbReference>
<keyword evidence="4" id="KW-0812">Transmembrane</keyword>
<dbReference type="Proteomes" id="UP000594263">
    <property type="component" value="Unplaced"/>
</dbReference>
<keyword evidence="4" id="KW-1133">Transmembrane helix</keyword>
<feature type="region of interest" description="Disordered" evidence="3">
    <location>
        <begin position="97"/>
        <end position="122"/>
    </location>
</feature>
<evidence type="ECO:0000256" key="4">
    <source>
        <dbReference type="SAM" id="Phobius"/>
    </source>
</evidence>
<organism evidence="6 7">
    <name type="scientific">Kalanchoe fedtschenkoi</name>
    <name type="common">Lavender scallops</name>
    <name type="synonym">South American air plant</name>
    <dbReference type="NCBI Taxonomy" id="63787"/>
    <lineage>
        <taxon>Eukaryota</taxon>
        <taxon>Viridiplantae</taxon>
        <taxon>Streptophyta</taxon>
        <taxon>Embryophyta</taxon>
        <taxon>Tracheophyta</taxon>
        <taxon>Spermatophyta</taxon>
        <taxon>Magnoliopsida</taxon>
        <taxon>eudicotyledons</taxon>
        <taxon>Gunneridae</taxon>
        <taxon>Pentapetalae</taxon>
        <taxon>Saxifragales</taxon>
        <taxon>Crassulaceae</taxon>
        <taxon>Kalanchoe</taxon>
    </lineage>
</organism>
<dbReference type="Gene3D" id="1.20.80.10">
    <property type="match status" value="1"/>
</dbReference>
<dbReference type="GO" id="GO:0000062">
    <property type="term" value="F:fatty-acyl-CoA binding"/>
    <property type="evidence" value="ECO:0007669"/>
    <property type="project" value="InterPro"/>
</dbReference>
<evidence type="ECO:0000256" key="3">
    <source>
        <dbReference type="SAM" id="MobiDB-lite"/>
    </source>
</evidence>
<feature type="transmembrane region" description="Helical" evidence="4">
    <location>
        <begin position="13"/>
        <end position="31"/>
    </location>
</feature>
<evidence type="ECO:0000256" key="2">
    <source>
        <dbReference type="ARBA" id="ARBA00023121"/>
    </source>
</evidence>
<accession>A0A7N0UCE8</accession>
<keyword evidence="7" id="KW-1185">Reference proteome</keyword>
<reference evidence="6" key="1">
    <citation type="submission" date="2021-01" db="UniProtKB">
        <authorList>
            <consortium name="EnsemblPlants"/>
        </authorList>
    </citation>
    <scope>IDENTIFICATION</scope>
</reference>
<dbReference type="PRINTS" id="PR00689">
    <property type="entry name" value="ACOABINDINGP"/>
</dbReference>
<proteinExistence type="inferred from homology"/>
<evidence type="ECO:0000313" key="7">
    <source>
        <dbReference type="Proteomes" id="UP000594263"/>
    </source>
</evidence>
<dbReference type="PANTHER" id="PTHR23310">
    <property type="entry name" value="ACYL-COA-BINDING PROTEIN, ACBP"/>
    <property type="match status" value="1"/>
</dbReference>
<name>A0A7N0UCE8_KALFE</name>
<evidence type="ECO:0000256" key="1">
    <source>
        <dbReference type="ARBA" id="ARBA00005567"/>
    </source>
</evidence>
<feature type="region of interest" description="Disordered" evidence="3">
    <location>
        <begin position="39"/>
        <end position="62"/>
    </location>
</feature>
<feature type="region of interest" description="Disordered" evidence="3">
    <location>
        <begin position="165"/>
        <end position="206"/>
    </location>
</feature>
<feature type="domain" description="ACB" evidence="5">
    <location>
        <begin position="213"/>
        <end position="303"/>
    </location>
</feature>
<dbReference type="GO" id="GO:0006631">
    <property type="term" value="P:fatty acid metabolic process"/>
    <property type="evidence" value="ECO:0007669"/>
    <property type="project" value="TreeGrafter"/>
</dbReference>
<protein>
    <recommendedName>
        <fullName evidence="5">ACB domain-containing protein</fullName>
    </recommendedName>
</protein>
<dbReference type="PANTHER" id="PTHR23310:SF105">
    <property type="entry name" value="ACYL-COA-BINDING DOMAIN-CONTAINING PROTEIN 5"/>
    <property type="match status" value="1"/>
</dbReference>
<dbReference type="PROSITE" id="PS51228">
    <property type="entry name" value="ACB_2"/>
    <property type="match status" value="1"/>
</dbReference>
<evidence type="ECO:0000259" key="5">
    <source>
        <dbReference type="PROSITE" id="PS51228"/>
    </source>
</evidence>
<keyword evidence="2" id="KW-0446">Lipid-binding</keyword>
<dbReference type="InterPro" id="IPR000582">
    <property type="entry name" value="Acyl-CoA-binding_protein"/>
</dbReference>
<keyword evidence="4" id="KW-0472">Membrane</keyword>
<dbReference type="SUPFAM" id="SSF47027">
    <property type="entry name" value="Acyl-CoA binding protein"/>
    <property type="match status" value="1"/>
</dbReference>
<evidence type="ECO:0000313" key="6">
    <source>
        <dbReference type="EnsemblPlants" id="Kaladp0060s0199.1.v1.1"/>
    </source>
</evidence>
<comment type="similarity">
    <text evidence="1">Belongs to the ACBP family.</text>
</comment>
<dbReference type="InterPro" id="IPR035984">
    <property type="entry name" value="Acyl-CoA-binding_sf"/>
</dbReference>
<dbReference type="Gramene" id="Kaladp0060s0199.1.v1.1">
    <property type="protein sequence ID" value="Kaladp0060s0199.1.v1.1"/>
    <property type="gene ID" value="Kaladp0060s0199.v1.1"/>
</dbReference>
<feature type="compositionally biased region" description="Basic and acidic residues" evidence="3">
    <location>
        <begin position="173"/>
        <end position="198"/>
    </location>
</feature>
<feature type="compositionally biased region" description="Basic and acidic residues" evidence="3">
    <location>
        <begin position="111"/>
        <end position="120"/>
    </location>
</feature>
<sequence length="320" mass="34859">MVLYQLLLLLRDTYWLAICLTVFASVLLLYVGERKEGAASADDQSGSELEKRGGGADRSGGVGGVVELARSGGERRDLGGGVAVDDEGHVFDEIPERRGGVLGTGEDADGEGVREEKMDDNGGQVVEGGVASGSSSFAGGDGGLDAGVEVCWVCGCENKQLIDDREEENNGSSEDHLVDEKRRAEDDHENKRLTKAENHDDDDDWEGIERTGLEKRFGAAVAYAGRKENQECLTKLSSSVKAQLYGFHKVATQGPCTEPRPRIFHVSARANWKAWRELGDMSPEEAMEKYIALISENVHNWMEDDLKVIDPQLPLKSDFA</sequence>
<dbReference type="AlphaFoldDB" id="A0A7N0UCE8"/>